<reference evidence="4 5" key="2">
    <citation type="submission" date="2019-09" db="EMBL/GenBank/DDBJ databases">
        <authorList>
            <person name="Mazur A."/>
        </authorList>
    </citation>
    <scope>NUCLEOTIDE SEQUENCE [LARGE SCALE GENOMIC DNA]</scope>
    <source>
        <strain evidence="4 5">3729k</strain>
    </source>
</reference>
<evidence type="ECO:0000259" key="3">
    <source>
        <dbReference type="PROSITE" id="PS51724"/>
    </source>
</evidence>
<proteinExistence type="predicted"/>
<name>A0A5B2ZBA9_9GAMM</name>
<reference evidence="4 5" key="1">
    <citation type="submission" date="2019-09" db="EMBL/GenBank/DDBJ databases">
        <title>Arenimonas chukotkensis sp. nov., a bacterium isolated from Chukotka hot spring, Arctic region, Russia.</title>
        <authorList>
            <person name="Zayulina K.S."/>
            <person name="Prokofeva M.I."/>
            <person name="Elcheninov A.G."/>
            <person name="Novikov A."/>
            <person name="Kochetkova T.V."/>
            <person name="Kublanov I.V."/>
        </authorList>
    </citation>
    <scope>NUCLEOTIDE SEQUENCE [LARGE SCALE GENOMIC DNA]</scope>
    <source>
        <strain evidence="4 5">3729k</strain>
    </source>
</reference>
<dbReference type="PROSITE" id="PS51724">
    <property type="entry name" value="SPOR"/>
    <property type="match status" value="1"/>
</dbReference>
<dbReference type="GO" id="GO:0042834">
    <property type="term" value="F:peptidoglycan binding"/>
    <property type="evidence" value="ECO:0007669"/>
    <property type="project" value="InterPro"/>
</dbReference>
<organism evidence="4 5">
    <name type="scientific">Arenimonas fontis</name>
    <dbReference type="NCBI Taxonomy" id="2608255"/>
    <lineage>
        <taxon>Bacteria</taxon>
        <taxon>Pseudomonadati</taxon>
        <taxon>Pseudomonadota</taxon>
        <taxon>Gammaproteobacteria</taxon>
        <taxon>Lysobacterales</taxon>
        <taxon>Lysobacteraceae</taxon>
        <taxon>Arenimonas</taxon>
    </lineage>
</organism>
<keyword evidence="2" id="KW-0812">Transmembrane</keyword>
<evidence type="ECO:0000313" key="4">
    <source>
        <dbReference type="EMBL" id="KAA2285406.1"/>
    </source>
</evidence>
<dbReference type="EMBL" id="VUOD01000003">
    <property type="protein sequence ID" value="KAA2285406.1"/>
    <property type="molecule type" value="Genomic_DNA"/>
</dbReference>
<feature type="transmembrane region" description="Helical" evidence="2">
    <location>
        <begin position="31"/>
        <end position="53"/>
    </location>
</feature>
<keyword evidence="2" id="KW-0472">Membrane</keyword>
<evidence type="ECO:0000313" key="5">
    <source>
        <dbReference type="Proteomes" id="UP000322165"/>
    </source>
</evidence>
<keyword evidence="2" id="KW-1133">Transmembrane helix</keyword>
<dbReference type="Pfam" id="PF05036">
    <property type="entry name" value="SPOR"/>
    <property type="match status" value="1"/>
</dbReference>
<gene>
    <name evidence="4" type="ORF">F0415_05695</name>
</gene>
<evidence type="ECO:0000256" key="2">
    <source>
        <dbReference type="SAM" id="Phobius"/>
    </source>
</evidence>
<protein>
    <submittedName>
        <fullName evidence="4">SPOR domain-containing protein</fullName>
    </submittedName>
</protein>
<dbReference type="Proteomes" id="UP000322165">
    <property type="component" value="Unassembled WGS sequence"/>
</dbReference>
<evidence type="ECO:0000256" key="1">
    <source>
        <dbReference type="SAM" id="MobiDB-lite"/>
    </source>
</evidence>
<comment type="caution">
    <text evidence="4">The sequence shown here is derived from an EMBL/GenBank/DDBJ whole genome shotgun (WGS) entry which is preliminary data.</text>
</comment>
<feature type="region of interest" description="Disordered" evidence="1">
    <location>
        <begin position="1"/>
        <end position="26"/>
    </location>
</feature>
<feature type="domain" description="SPOR" evidence="3">
    <location>
        <begin position="134"/>
        <end position="211"/>
    </location>
</feature>
<keyword evidence="5" id="KW-1185">Reference proteome</keyword>
<sequence>MPGPGQRAGAGPGAGRSGRVRGPGRGGRTGMILRGLVVLLACMNLAVALWWWLHTPPPPAAPPLPPGVGSLVLLGEAEAPPSADQAELASVPLPLPEAPVCLSIGPFGTPAQLRAAMSALTPWVARIQYREVLAGSLRGYRVYLPAAASREEALASARELAARGVRDYYVVTAGDQENTVSLGLFRDLGNAEARRDELLALGFPARLEPRTEQVPQWWIDLAAGPDLDWRAALGGEPGLEGRPADCAGLVPPTS</sequence>
<dbReference type="InterPro" id="IPR007730">
    <property type="entry name" value="SPOR-like_dom"/>
</dbReference>
<accession>A0A5B2ZBA9</accession>
<dbReference type="AlphaFoldDB" id="A0A5B2ZBA9"/>